<evidence type="ECO:0000256" key="8">
    <source>
        <dbReference type="ARBA" id="ARBA00023136"/>
    </source>
</evidence>
<evidence type="ECO:0000256" key="7">
    <source>
        <dbReference type="ARBA" id="ARBA00022989"/>
    </source>
</evidence>
<keyword evidence="7" id="KW-1133">Transmembrane helix</keyword>
<dbReference type="GO" id="GO:0005886">
    <property type="term" value="C:plasma membrane"/>
    <property type="evidence" value="ECO:0007669"/>
    <property type="project" value="UniProtKB-SubCell"/>
</dbReference>
<dbReference type="Proteomes" id="UP000469505">
    <property type="component" value="Unassembled WGS sequence"/>
</dbReference>
<dbReference type="AlphaFoldDB" id="A0A6I3U993"/>
<evidence type="ECO:0000256" key="2">
    <source>
        <dbReference type="ARBA" id="ARBA00022448"/>
    </source>
</evidence>
<dbReference type="PANTHER" id="PTHR24223:SF353">
    <property type="entry name" value="ABC TRANSPORTER ATP-BINDING PROTEIN_PERMEASE VMR1-RELATED"/>
    <property type="match status" value="1"/>
</dbReference>
<accession>A0A6I3U993</accession>
<sequence>LGSSRELKRIESVERSPLFTLLGETLAGTITIRAFGDSERVIRRCLHVVDRTHRAFLYLWYENRWLSMCVDFMGAIVTCIT</sequence>
<dbReference type="PROSITE" id="PS50929">
    <property type="entry name" value="ABC_TM1F"/>
    <property type="match status" value="1"/>
</dbReference>
<dbReference type="PANTHER" id="PTHR24223">
    <property type="entry name" value="ATP-BINDING CASSETTE SUB-FAMILY C"/>
    <property type="match status" value="1"/>
</dbReference>
<comment type="subcellular location">
    <subcellularLocation>
        <location evidence="1">Cell membrane</location>
        <topology evidence="1">Multi-pass membrane protein</topology>
    </subcellularLocation>
</comment>
<feature type="non-terminal residue" evidence="10">
    <location>
        <position position="81"/>
    </location>
</feature>
<dbReference type="Pfam" id="PF00664">
    <property type="entry name" value="ABC_membrane"/>
    <property type="match status" value="1"/>
</dbReference>
<keyword evidence="6" id="KW-0067">ATP-binding</keyword>
<keyword evidence="4" id="KW-0677">Repeat</keyword>
<evidence type="ECO:0000256" key="1">
    <source>
        <dbReference type="ARBA" id="ARBA00004651"/>
    </source>
</evidence>
<name>A0A6I3U993_STREE</name>
<evidence type="ECO:0000313" key="11">
    <source>
        <dbReference type="Proteomes" id="UP000469505"/>
    </source>
</evidence>
<evidence type="ECO:0000313" key="10">
    <source>
        <dbReference type="EMBL" id="MTV88767.1"/>
    </source>
</evidence>
<evidence type="ECO:0000256" key="4">
    <source>
        <dbReference type="ARBA" id="ARBA00022737"/>
    </source>
</evidence>
<reference evidence="10 11" key="1">
    <citation type="submission" date="2019-11" db="EMBL/GenBank/DDBJ databases">
        <title>Growth characteristics of pneumococcus vary with the chemical composition of the capsule and with environmental conditions.</title>
        <authorList>
            <person name="Tothpal A."/>
            <person name="Desobry K."/>
            <person name="Joshi S."/>
            <person name="Wyllie A.L."/>
            <person name="Weinberger D.M."/>
        </authorList>
    </citation>
    <scope>NUCLEOTIDE SEQUENCE [LARGE SCALE GENOMIC DNA]</scope>
    <source>
        <strain evidence="11">pnumococcus35B</strain>
    </source>
</reference>
<feature type="non-terminal residue" evidence="10">
    <location>
        <position position="1"/>
    </location>
</feature>
<dbReference type="InterPro" id="IPR050173">
    <property type="entry name" value="ABC_transporter_C-like"/>
</dbReference>
<keyword evidence="3" id="KW-0812">Transmembrane</keyword>
<dbReference type="EMBL" id="WNHX01001138">
    <property type="protein sequence ID" value="MTV88767.1"/>
    <property type="molecule type" value="Genomic_DNA"/>
</dbReference>
<evidence type="ECO:0000256" key="3">
    <source>
        <dbReference type="ARBA" id="ARBA00022692"/>
    </source>
</evidence>
<keyword evidence="8" id="KW-0472">Membrane</keyword>
<evidence type="ECO:0000256" key="6">
    <source>
        <dbReference type="ARBA" id="ARBA00022840"/>
    </source>
</evidence>
<comment type="caution">
    <text evidence="10">The sequence shown here is derived from an EMBL/GenBank/DDBJ whole genome shotgun (WGS) entry which is preliminary data.</text>
</comment>
<dbReference type="SUPFAM" id="SSF90123">
    <property type="entry name" value="ABC transporter transmembrane region"/>
    <property type="match status" value="1"/>
</dbReference>
<gene>
    <name evidence="10" type="ORF">GM543_15050</name>
</gene>
<dbReference type="GO" id="GO:0005524">
    <property type="term" value="F:ATP binding"/>
    <property type="evidence" value="ECO:0007669"/>
    <property type="project" value="UniProtKB-KW"/>
</dbReference>
<evidence type="ECO:0000259" key="9">
    <source>
        <dbReference type="PROSITE" id="PS50929"/>
    </source>
</evidence>
<dbReference type="InterPro" id="IPR036640">
    <property type="entry name" value="ABC1_TM_sf"/>
</dbReference>
<keyword evidence="2" id="KW-0813">Transport</keyword>
<protein>
    <recommendedName>
        <fullName evidence="9">ABC transmembrane type-1 domain-containing protein</fullName>
    </recommendedName>
</protein>
<organism evidence="10 11">
    <name type="scientific">Streptococcus pneumoniae</name>
    <dbReference type="NCBI Taxonomy" id="1313"/>
    <lineage>
        <taxon>Bacteria</taxon>
        <taxon>Bacillati</taxon>
        <taxon>Bacillota</taxon>
        <taxon>Bacilli</taxon>
        <taxon>Lactobacillales</taxon>
        <taxon>Streptococcaceae</taxon>
        <taxon>Streptococcus</taxon>
    </lineage>
</organism>
<dbReference type="GO" id="GO:0140359">
    <property type="term" value="F:ABC-type transporter activity"/>
    <property type="evidence" value="ECO:0007669"/>
    <property type="project" value="InterPro"/>
</dbReference>
<evidence type="ECO:0000256" key="5">
    <source>
        <dbReference type="ARBA" id="ARBA00022741"/>
    </source>
</evidence>
<dbReference type="InterPro" id="IPR011527">
    <property type="entry name" value="ABC1_TM_dom"/>
</dbReference>
<proteinExistence type="predicted"/>
<feature type="domain" description="ABC transmembrane type-1" evidence="9">
    <location>
        <begin position="1"/>
        <end position="81"/>
    </location>
</feature>
<keyword evidence="5" id="KW-0547">Nucleotide-binding</keyword>
<dbReference type="Gene3D" id="1.20.1560.10">
    <property type="entry name" value="ABC transporter type 1, transmembrane domain"/>
    <property type="match status" value="1"/>
</dbReference>